<reference evidence="8 9" key="1">
    <citation type="submission" date="2017-11" db="EMBL/GenBank/DDBJ databases">
        <title>Evolution of Phototrophy in the Chloroflexi Phylum Driven by Horizontal Gene Transfer.</title>
        <authorList>
            <person name="Ward L.M."/>
            <person name="Hemp J."/>
            <person name="Shih P.M."/>
            <person name="Mcglynn S.E."/>
            <person name="Fischer W."/>
        </authorList>
    </citation>
    <scope>NUCLEOTIDE SEQUENCE [LARGE SCALE GENOMIC DNA]</scope>
    <source>
        <strain evidence="8">JP3_13</strain>
    </source>
</reference>
<feature type="domain" description="BPL/LPL catalytic" evidence="7">
    <location>
        <begin position="34"/>
        <end position="226"/>
    </location>
</feature>
<accession>A0A2M8PEB6</accession>
<dbReference type="InterPro" id="IPR003142">
    <property type="entry name" value="BPL_C"/>
</dbReference>
<dbReference type="PROSITE" id="PS51733">
    <property type="entry name" value="BPL_LPL_CATALYTIC"/>
    <property type="match status" value="1"/>
</dbReference>
<sequence>MGLIALKAKGSTSCAPPHRSRISGRPTVSERSEALTAERLRAALGERPFRFFETISSTNDVARTWASEGAPHGAVVVTEFQAQGRGRFGRRWQAPSGTALLFSVILRPANAAISVTRYTMAAAVAVRSALLDQLGLEAESVKLKWPNDIQLHGCKVCGILIEPLWRGAALEAIIVGIGLNVRVPFDSAELRATATSLEAHLQATVDRALLLAQILDHLEFWTARLEGTALFQAWRAALNTLGERVQAIDVSTAQPIAVGQALDVDEDGALLVRTDDGTIRRVVAGEITLQLPKVE</sequence>
<dbReference type="Gene3D" id="3.30.930.10">
    <property type="entry name" value="Bira Bifunctional Protein, Domain 2"/>
    <property type="match status" value="1"/>
</dbReference>
<evidence type="ECO:0000256" key="5">
    <source>
        <dbReference type="ARBA" id="ARBA00024227"/>
    </source>
</evidence>
<evidence type="ECO:0000256" key="1">
    <source>
        <dbReference type="ARBA" id="ARBA00022598"/>
    </source>
</evidence>
<evidence type="ECO:0000256" key="2">
    <source>
        <dbReference type="ARBA" id="ARBA00022741"/>
    </source>
</evidence>
<dbReference type="SUPFAM" id="SSF50037">
    <property type="entry name" value="C-terminal domain of transcriptional repressors"/>
    <property type="match status" value="1"/>
</dbReference>
<keyword evidence="2" id="KW-0547">Nucleotide-binding</keyword>
<evidence type="ECO:0000313" key="8">
    <source>
        <dbReference type="EMBL" id="PJF35894.1"/>
    </source>
</evidence>
<dbReference type="CDD" id="cd16442">
    <property type="entry name" value="BPL"/>
    <property type="match status" value="1"/>
</dbReference>
<dbReference type="Pfam" id="PF02237">
    <property type="entry name" value="BPL_C"/>
    <property type="match status" value="1"/>
</dbReference>
<dbReference type="NCBIfam" id="TIGR00121">
    <property type="entry name" value="birA_ligase"/>
    <property type="match status" value="1"/>
</dbReference>
<name>A0A2M8PEB6_9CHLR</name>
<protein>
    <recommendedName>
        <fullName evidence="5">biotin--[biotin carboxyl-carrier protein] ligase</fullName>
        <ecNumber evidence="5">6.3.4.15</ecNumber>
    </recommendedName>
</protein>
<evidence type="ECO:0000256" key="4">
    <source>
        <dbReference type="ARBA" id="ARBA00023267"/>
    </source>
</evidence>
<dbReference type="PANTHER" id="PTHR12835:SF5">
    <property type="entry name" value="BIOTIN--PROTEIN LIGASE"/>
    <property type="match status" value="1"/>
</dbReference>
<comment type="caution">
    <text evidence="8">The sequence shown here is derived from an EMBL/GenBank/DDBJ whole genome shotgun (WGS) entry which is preliminary data.</text>
</comment>
<dbReference type="GO" id="GO:0005737">
    <property type="term" value="C:cytoplasm"/>
    <property type="evidence" value="ECO:0007669"/>
    <property type="project" value="TreeGrafter"/>
</dbReference>
<dbReference type="GO" id="GO:0005524">
    <property type="term" value="F:ATP binding"/>
    <property type="evidence" value="ECO:0007669"/>
    <property type="project" value="UniProtKB-KW"/>
</dbReference>
<keyword evidence="4" id="KW-0092">Biotin</keyword>
<proteinExistence type="predicted"/>
<dbReference type="PANTHER" id="PTHR12835">
    <property type="entry name" value="BIOTIN PROTEIN LIGASE"/>
    <property type="match status" value="1"/>
</dbReference>
<organism evidence="8 9">
    <name type="scientific">Candidatus Thermofonsia Clade 1 bacterium</name>
    <dbReference type="NCBI Taxonomy" id="2364210"/>
    <lineage>
        <taxon>Bacteria</taxon>
        <taxon>Bacillati</taxon>
        <taxon>Chloroflexota</taxon>
        <taxon>Candidatus Thermofontia</taxon>
        <taxon>Candidatus Thermofonsia Clade 1</taxon>
    </lineage>
</organism>
<dbReference type="AlphaFoldDB" id="A0A2M8PEB6"/>
<dbReference type="Pfam" id="PF03099">
    <property type="entry name" value="BPL_LplA_LipB"/>
    <property type="match status" value="1"/>
</dbReference>
<dbReference type="InterPro" id="IPR045864">
    <property type="entry name" value="aa-tRNA-synth_II/BPL/LPL"/>
</dbReference>
<evidence type="ECO:0000256" key="6">
    <source>
        <dbReference type="SAM" id="MobiDB-lite"/>
    </source>
</evidence>
<gene>
    <name evidence="8" type="ORF">CUN49_08205</name>
</gene>
<feature type="region of interest" description="Disordered" evidence="6">
    <location>
        <begin position="9"/>
        <end position="30"/>
    </location>
</feature>
<dbReference type="Gene3D" id="2.30.30.100">
    <property type="match status" value="1"/>
</dbReference>
<dbReference type="GO" id="GO:0004077">
    <property type="term" value="F:biotin--[biotin carboxyl-carrier protein] ligase activity"/>
    <property type="evidence" value="ECO:0007669"/>
    <property type="project" value="UniProtKB-EC"/>
</dbReference>
<evidence type="ECO:0000259" key="7">
    <source>
        <dbReference type="PROSITE" id="PS51733"/>
    </source>
</evidence>
<dbReference type="InterPro" id="IPR004143">
    <property type="entry name" value="BPL_LPL_catalytic"/>
</dbReference>
<dbReference type="InterPro" id="IPR008988">
    <property type="entry name" value="Transcriptional_repressor_C"/>
</dbReference>
<dbReference type="EMBL" id="PGTM01000099">
    <property type="protein sequence ID" value="PJF35894.1"/>
    <property type="molecule type" value="Genomic_DNA"/>
</dbReference>
<evidence type="ECO:0000313" key="9">
    <source>
        <dbReference type="Proteomes" id="UP000229681"/>
    </source>
</evidence>
<keyword evidence="1 8" id="KW-0436">Ligase</keyword>
<dbReference type="SUPFAM" id="SSF55681">
    <property type="entry name" value="Class II aaRS and biotin synthetases"/>
    <property type="match status" value="1"/>
</dbReference>
<dbReference type="EC" id="6.3.4.15" evidence="5"/>
<evidence type="ECO:0000256" key="3">
    <source>
        <dbReference type="ARBA" id="ARBA00022840"/>
    </source>
</evidence>
<keyword evidence="3" id="KW-0067">ATP-binding</keyword>
<dbReference type="InterPro" id="IPR004408">
    <property type="entry name" value="Biotin_CoA_COase_ligase"/>
</dbReference>
<dbReference type="Proteomes" id="UP000229681">
    <property type="component" value="Unassembled WGS sequence"/>
</dbReference>